<dbReference type="Proteomes" id="UP000318138">
    <property type="component" value="Chromosome"/>
</dbReference>
<dbReference type="AlphaFoldDB" id="A0A859F9Q3"/>
<name>A0A859F9Q3_9BACI</name>
<dbReference type="PANTHER" id="PTHR39175:SF1">
    <property type="entry name" value="FAMILY PROTEIN, PUTATIVE (AFU_ORTHOLOGUE AFUA_3G15060)-RELATED"/>
    <property type="match status" value="1"/>
</dbReference>
<dbReference type="PROSITE" id="PS51819">
    <property type="entry name" value="VOC"/>
    <property type="match status" value="1"/>
</dbReference>
<feature type="domain" description="VOC" evidence="1">
    <location>
        <begin position="5"/>
        <end position="119"/>
    </location>
</feature>
<keyword evidence="3" id="KW-1185">Reference proteome</keyword>
<evidence type="ECO:0000313" key="2">
    <source>
        <dbReference type="EMBL" id="QKS69913.1"/>
    </source>
</evidence>
<dbReference type="InterPro" id="IPR004360">
    <property type="entry name" value="Glyas_Fos-R_dOase_dom"/>
</dbReference>
<organism evidence="2 3">
    <name type="scientific">Paenalkalicoccus suaedae</name>
    <dbReference type="NCBI Taxonomy" id="2592382"/>
    <lineage>
        <taxon>Bacteria</taxon>
        <taxon>Bacillati</taxon>
        <taxon>Bacillota</taxon>
        <taxon>Bacilli</taxon>
        <taxon>Bacillales</taxon>
        <taxon>Bacillaceae</taxon>
        <taxon>Paenalkalicoccus</taxon>
    </lineage>
</organism>
<dbReference type="PANTHER" id="PTHR39175">
    <property type="entry name" value="FAMILY PROTEIN, PUTATIVE (AFU_ORTHOLOGUE AFUA_3G15060)-RELATED"/>
    <property type="match status" value="1"/>
</dbReference>
<sequence length="120" mass="13718">MFVTRLDHVQLAAPKDTEEIARKFYQIVLQFDEVEKPPALKENGGVWFQSGDVHLHIGTEESFTAAKKAHPGFEVEDLVALKNHLSKKNIPYIEDDKLPGANRIYVADPFGNRLEFLQWL</sequence>
<gene>
    <name evidence="2" type="ORF">FLK61_24335</name>
</gene>
<evidence type="ECO:0000313" key="3">
    <source>
        <dbReference type="Proteomes" id="UP000318138"/>
    </source>
</evidence>
<dbReference type="InterPro" id="IPR037523">
    <property type="entry name" value="VOC_core"/>
</dbReference>
<dbReference type="SUPFAM" id="SSF54593">
    <property type="entry name" value="Glyoxalase/Bleomycin resistance protein/Dihydroxybiphenyl dioxygenase"/>
    <property type="match status" value="1"/>
</dbReference>
<dbReference type="InterPro" id="IPR029068">
    <property type="entry name" value="Glyas_Bleomycin-R_OHBP_Dase"/>
</dbReference>
<dbReference type="Pfam" id="PF00903">
    <property type="entry name" value="Glyoxalase"/>
    <property type="match status" value="1"/>
</dbReference>
<accession>A0A859F9Q3</accession>
<evidence type="ECO:0000259" key="1">
    <source>
        <dbReference type="PROSITE" id="PS51819"/>
    </source>
</evidence>
<dbReference type="RefSeq" id="WP_176007957.1">
    <property type="nucleotide sequence ID" value="NZ_CP041372.2"/>
</dbReference>
<dbReference type="KEGG" id="psua:FLK61_24335"/>
<reference evidence="3" key="1">
    <citation type="submission" date="2019-07" db="EMBL/GenBank/DDBJ databases">
        <title>Bacillus alkalisoli sp. nov. isolated from saline soil.</title>
        <authorList>
            <person name="Sun J.-Q."/>
            <person name="Xu L."/>
        </authorList>
    </citation>
    <scope>NUCLEOTIDE SEQUENCE [LARGE SCALE GENOMIC DNA]</scope>
    <source>
        <strain evidence="3">M4U3P1</strain>
    </source>
</reference>
<dbReference type="Gene3D" id="3.10.180.10">
    <property type="entry name" value="2,3-Dihydroxybiphenyl 1,2-Dioxygenase, domain 1"/>
    <property type="match status" value="1"/>
</dbReference>
<proteinExistence type="predicted"/>
<dbReference type="EMBL" id="CP041372">
    <property type="protein sequence ID" value="QKS69913.1"/>
    <property type="molecule type" value="Genomic_DNA"/>
</dbReference>
<protein>
    <submittedName>
        <fullName evidence="2">VOC family protein</fullName>
    </submittedName>
</protein>